<name>A0A545V061_9HYPO</name>
<evidence type="ECO:0000313" key="2">
    <source>
        <dbReference type="Proteomes" id="UP000315783"/>
    </source>
</evidence>
<evidence type="ECO:0000313" key="1">
    <source>
        <dbReference type="EMBL" id="TQV95069.1"/>
    </source>
</evidence>
<accession>A0A545V061</accession>
<proteinExistence type="predicted"/>
<gene>
    <name evidence="1" type="ORF">IF1G_06056</name>
</gene>
<protein>
    <submittedName>
        <fullName evidence="1">Uncharacterized protein</fullName>
    </submittedName>
</protein>
<reference evidence="1 2" key="1">
    <citation type="journal article" date="2019" name="Appl. Microbiol. Biotechnol.">
        <title>Genome sequence of Isaria javanica and comparative genome analysis insights into family S53 peptidase evolution in fungal entomopathogens.</title>
        <authorList>
            <person name="Lin R."/>
            <person name="Zhang X."/>
            <person name="Xin B."/>
            <person name="Zou M."/>
            <person name="Gao Y."/>
            <person name="Qin F."/>
            <person name="Hu Q."/>
            <person name="Xie B."/>
            <person name="Cheng X."/>
        </authorList>
    </citation>
    <scope>NUCLEOTIDE SEQUENCE [LARGE SCALE GENOMIC DNA]</scope>
    <source>
        <strain evidence="1 2">IJ1G</strain>
    </source>
</reference>
<keyword evidence="2" id="KW-1185">Reference proteome</keyword>
<dbReference type="AlphaFoldDB" id="A0A545V061"/>
<dbReference type="EMBL" id="SPUK01000008">
    <property type="protein sequence ID" value="TQV95069.1"/>
    <property type="molecule type" value="Genomic_DNA"/>
</dbReference>
<dbReference type="Proteomes" id="UP000315783">
    <property type="component" value="Unassembled WGS sequence"/>
</dbReference>
<sequence>MSVCTLHCRTSGVPERWYALQCIHEIHPRAAPHTFGSAARCTPSHPPARCLLAGCTRTVDPTQVGGKRIYQSVGIVIMARCTRGLVNRSVRHLRLVRCIVCAHSPSPEAGAAPPLGI</sequence>
<comment type="caution">
    <text evidence="1">The sequence shown here is derived from an EMBL/GenBank/DDBJ whole genome shotgun (WGS) entry which is preliminary data.</text>
</comment>
<organism evidence="1 2">
    <name type="scientific">Cordyceps javanica</name>
    <dbReference type="NCBI Taxonomy" id="43265"/>
    <lineage>
        <taxon>Eukaryota</taxon>
        <taxon>Fungi</taxon>
        <taxon>Dikarya</taxon>
        <taxon>Ascomycota</taxon>
        <taxon>Pezizomycotina</taxon>
        <taxon>Sordariomycetes</taxon>
        <taxon>Hypocreomycetidae</taxon>
        <taxon>Hypocreales</taxon>
        <taxon>Cordycipitaceae</taxon>
        <taxon>Cordyceps</taxon>
    </lineage>
</organism>